<organism evidence="4 5">
    <name type="scientific">Halomarina salina</name>
    <dbReference type="NCBI Taxonomy" id="1872699"/>
    <lineage>
        <taxon>Archaea</taxon>
        <taxon>Methanobacteriati</taxon>
        <taxon>Methanobacteriota</taxon>
        <taxon>Stenosarchaea group</taxon>
        <taxon>Halobacteria</taxon>
        <taxon>Halobacteriales</taxon>
        <taxon>Natronomonadaceae</taxon>
        <taxon>Halomarina</taxon>
    </lineage>
</organism>
<dbReference type="Pfam" id="PF00932">
    <property type="entry name" value="LTD"/>
    <property type="match status" value="1"/>
</dbReference>
<feature type="region of interest" description="Disordered" evidence="1">
    <location>
        <begin position="90"/>
        <end position="198"/>
    </location>
</feature>
<feature type="compositionally biased region" description="Low complexity" evidence="1">
    <location>
        <begin position="147"/>
        <end position="169"/>
    </location>
</feature>
<dbReference type="RefSeq" id="WP_368408978.1">
    <property type="nucleotide sequence ID" value="NZ_JALLGW010000001.1"/>
</dbReference>
<reference evidence="4 5" key="1">
    <citation type="journal article" date="2019" name="Int. J. Syst. Evol. Microbiol.">
        <title>The Global Catalogue of Microorganisms (GCM) 10K type strain sequencing project: providing services to taxonomists for standard genome sequencing and annotation.</title>
        <authorList>
            <consortium name="The Broad Institute Genomics Platform"/>
            <consortium name="The Broad Institute Genome Sequencing Center for Infectious Disease"/>
            <person name="Wu L."/>
            <person name="Ma J."/>
        </authorList>
    </citation>
    <scope>NUCLEOTIDE SEQUENCE [LARGE SCALE GENOMIC DNA]</scope>
    <source>
        <strain evidence="4 5">CGMCC 1.12543</strain>
    </source>
</reference>
<gene>
    <name evidence="4" type="ORF">ACFPYI_08020</name>
</gene>
<evidence type="ECO:0000313" key="4">
    <source>
        <dbReference type="EMBL" id="MFC5971271.1"/>
    </source>
</evidence>
<evidence type="ECO:0000313" key="5">
    <source>
        <dbReference type="Proteomes" id="UP001596099"/>
    </source>
</evidence>
<sequence>MVLADRVPLMRPGSTKRNAVVGLLYLCLVPLVILGLPVILAGVVWRDYRGWGTRLARLPGIAPGGGAKAGVVAGLYGLGLLVVLSALGGTSSDPQPESGPSAPTDTSTAAATTSAAVSTDVPATSTPERRTESRQTQTDSVPDPSRETSVVPTASTTAAPESPAPVATADQTPDRTDVVPTQTPSSTPALPTETPAPGELVVVRVHADAQGGDERDVLNDEYIVFENSGGRPLDIGGWLVEDEKNHRYYVPDGVTLQPGQSITLHTGRGSDSSADLYWNADAPVWNNDGDTVFVRDSSGTLVIRHEYS</sequence>
<dbReference type="Proteomes" id="UP001596099">
    <property type="component" value="Unassembled WGS sequence"/>
</dbReference>
<dbReference type="PROSITE" id="PS51841">
    <property type="entry name" value="LTD"/>
    <property type="match status" value="1"/>
</dbReference>
<dbReference type="EMBL" id="JBHSQH010000001">
    <property type="protein sequence ID" value="MFC5971271.1"/>
    <property type="molecule type" value="Genomic_DNA"/>
</dbReference>
<keyword evidence="2" id="KW-1133">Transmembrane helix</keyword>
<evidence type="ECO:0000256" key="1">
    <source>
        <dbReference type="SAM" id="MobiDB-lite"/>
    </source>
</evidence>
<feature type="compositionally biased region" description="Polar residues" evidence="1">
    <location>
        <begin position="179"/>
        <end position="189"/>
    </location>
</feature>
<proteinExistence type="predicted"/>
<evidence type="ECO:0000259" key="3">
    <source>
        <dbReference type="PROSITE" id="PS51841"/>
    </source>
</evidence>
<name>A0ABD5RL75_9EURY</name>
<evidence type="ECO:0000256" key="2">
    <source>
        <dbReference type="SAM" id="Phobius"/>
    </source>
</evidence>
<accession>A0ABD5RL75</accession>
<feature type="domain" description="LTD" evidence="3">
    <location>
        <begin position="185"/>
        <end position="308"/>
    </location>
</feature>
<dbReference type="InterPro" id="IPR001322">
    <property type="entry name" value="Lamin_tail_dom"/>
</dbReference>
<keyword evidence="5" id="KW-1185">Reference proteome</keyword>
<feature type="compositionally biased region" description="Low complexity" evidence="1">
    <location>
        <begin position="101"/>
        <end position="126"/>
    </location>
</feature>
<keyword evidence="2" id="KW-0472">Membrane</keyword>
<dbReference type="SUPFAM" id="SSF74853">
    <property type="entry name" value="Lamin A/C globular tail domain"/>
    <property type="match status" value="1"/>
</dbReference>
<dbReference type="AlphaFoldDB" id="A0ABD5RL75"/>
<keyword evidence="2" id="KW-0812">Transmembrane</keyword>
<comment type="caution">
    <text evidence="4">The sequence shown here is derived from an EMBL/GenBank/DDBJ whole genome shotgun (WGS) entry which is preliminary data.</text>
</comment>
<protein>
    <submittedName>
        <fullName evidence="4">Lamin tail domain-containing protein</fullName>
    </submittedName>
</protein>
<feature type="transmembrane region" description="Helical" evidence="2">
    <location>
        <begin position="20"/>
        <end position="45"/>
    </location>
</feature>
<dbReference type="InterPro" id="IPR036415">
    <property type="entry name" value="Lamin_tail_dom_sf"/>
</dbReference>
<dbReference type="Gene3D" id="2.60.40.1260">
    <property type="entry name" value="Lamin Tail domain"/>
    <property type="match status" value="1"/>
</dbReference>